<feature type="compositionally biased region" description="Basic and acidic residues" evidence="6">
    <location>
        <begin position="286"/>
        <end position="296"/>
    </location>
</feature>
<evidence type="ECO:0000256" key="1">
    <source>
        <dbReference type="ARBA" id="ARBA00004141"/>
    </source>
</evidence>
<evidence type="ECO:0000256" key="3">
    <source>
        <dbReference type="ARBA" id="ARBA00022989"/>
    </source>
</evidence>
<evidence type="ECO:0000256" key="7">
    <source>
        <dbReference type="SAM" id="Phobius"/>
    </source>
</evidence>
<proteinExistence type="inferred from homology"/>
<organism evidence="9 10">
    <name type="scientific">Aspergillus mulundensis</name>
    <dbReference type="NCBI Taxonomy" id="1810919"/>
    <lineage>
        <taxon>Eukaryota</taxon>
        <taxon>Fungi</taxon>
        <taxon>Dikarya</taxon>
        <taxon>Ascomycota</taxon>
        <taxon>Pezizomycotina</taxon>
        <taxon>Eurotiomycetes</taxon>
        <taxon>Eurotiomycetidae</taxon>
        <taxon>Eurotiales</taxon>
        <taxon>Aspergillaceae</taxon>
        <taxon>Aspergillus</taxon>
        <taxon>Aspergillus subgen. Nidulantes</taxon>
    </lineage>
</organism>
<dbReference type="InterPro" id="IPR052337">
    <property type="entry name" value="SAT4-like"/>
</dbReference>
<dbReference type="Pfam" id="PF20684">
    <property type="entry name" value="Fung_rhodopsin"/>
    <property type="match status" value="1"/>
</dbReference>
<evidence type="ECO:0000256" key="4">
    <source>
        <dbReference type="ARBA" id="ARBA00023136"/>
    </source>
</evidence>
<protein>
    <recommendedName>
        <fullName evidence="8">Rhodopsin domain-containing protein</fullName>
    </recommendedName>
</protein>
<evidence type="ECO:0000256" key="5">
    <source>
        <dbReference type="ARBA" id="ARBA00038359"/>
    </source>
</evidence>
<feature type="region of interest" description="Disordered" evidence="6">
    <location>
        <begin position="280"/>
        <end position="337"/>
    </location>
</feature>
<reference evidence="9 10" key="1">
    <citation type="journal article" date="2018" name="IMA Fungus">
        <title>IMA Genome-F 9: Draft genome sequence of Annulohypoxylon stygium, Aspergillus mulundensis, Berkeleyomyces basicola (syn. Thielaviopsis basicola), Ceratocystis smalleyi, two Cercospora beticola strains, Coleophoma cylindrospora, Fusarium fracticaudum, Phialophora cf. hyalina, and Morchella septimelata.</title>
        <authorList>
            <person name="Wingfield B.D."/>
            <person name="Bills G.F."/>
            <person name="Dong Y."/>
            <person name="Huang W."/>
            <person name="Nel W.J."/>
            <person name="Swalarsk-Parry B.S."/>
            <person name="Vaghefi N."/>
            <person name="Wilken P.M."/>
            <person name="An Z."/>
            <person name="de Beer Z.W."/>
            <person name="De Vos L."/>
            <person name="Chen L."/>
            <person name="Duong T.A."/>
            <person name="Gao Y."/>
            <person name="Hammerbacher A."/>
            <person name="Kikkert J.R."/>
            <person name="Li Y."/>
            <person name="Li H."/>
            <person name="Li K."/>
            <person name="Li Q."/>
            <person name="Liu X."/>
            <person name="Ma X."/>
            <person name="Naidoo K."/>
            <person name="Pethybridge S.J."/>
            <person name="Sun J."/>
            <person name="Steenkamp E.T."/>
            <person name="van der Nest M.A."/>
            <person name="van Wyk S."/>
            <person name="Wingfield M.J."/>
            <person name="Xiong C."/>
            <person name="Yue Q."/>
            <person name="Zhang X."/>
        </authorList>
    </citation>
    <scope>NUCLEOTIDE SEQUENCE [LARGE SCALE GENOMIC DNA]</scope>
    <source>
        <strain evidence="9 10">DSM 5745</strain>
    </source>
</reference>
<dbReference type="Proteomes" id="UP000256690">
    <property type="component" value="Unassembled WGS sequence"/>
</dbReference>
<comment type="similarity">
    <text evidence="5">Belongs to the SAT4 family.</text>
</comment>
<dbReference type="AlphaFoldDB" id="A0A3D8QS12"/>
<keyword evidence="2 7" id="KW-0812">Transmembrane</keyword>
<feature type="compositionally biased region" description="Basic and acidic residues" evidence="6">
    <location>
        <begin position="319"/>
        <end position="329"/>
    </location>
</feature>
<evidence type="ECO:0000259" key="8">
    <source>
        <dbReference type="Pfam" id="PF20684"/>
    </source>
</evidence>
<keyword evidence="3 7" id="KW-1133">Transmembrane helix</keyword>
<dbReference type="OrthoDB" id="3923077at2759"/>
<feature type="transmembrane region" description="Helical" evidence="7">
    <location>
        <begin position="135"/>
        <end position="157"/>
    </location>
</feature>
<dbReference type="GO" id="GO:0016020">
    <property type="term" value="C:membrane"/>
    <property type="evidence" value="ECO:0007669"/>
    <property type="project" value="UniProtKB-SubCell"/>
</dbReference>
<keyword evidence="10" id="KW-1185">Reference proteome</keyword>
<sequence length="337" mass="36928">MDDIPKPSDRIIAAKYTTIAPVFSVVSAVTGKVSVVIFLLRLLSLSVKPWQKWFLYALTFVSIAWNIVGIIAIIGICRPTKKIWLPGTEGTCLSPRFQLVAGVSQSAFNAFVDWALALFPVLIFRNVQLPLLKKVGVIATLGTGIVAGWATGFKCFLLDKLIAHDDITSFADHRLTGRDLAGDHQMVHVSQPCQLFTSVSGNANGKYRIEMYLIIICASVPTMPQCYSAIFHPLQTSYKYNSRSSHHHFGRAEPTHSGIRLQRMENASIFETVVEHGSQESILGRDAGDTDVRKEMSAPGLGGHERTSRPSTAGQGEIGVDHAKWREGRALSTQGLP</sequence>
<dbReference type="RefSeq" id="XP_026599630.1">
    <property type="nucleotide sequence ID" value="XM_026751898.1"/>
</dbReference>
<dbReference type="PANTHER" id="PTHR33048:SF146">
    <property type="entry name" value="INTEGRAL MEMBRANE PROTEIN"/>
    <property type="match status" value="1"/>
</dbReference>
<evidence type="ECO:0000256" key="6">
    <source>
        <dbReference type="SAM" id="MobiDB-lite"/>
    </source>
</evidence>
<dbReference type="PANTHER" id="PTHR33048">
    <property type="entry name" value="PTH11-LIKE INTEGRAL MEMBRANE PROTEIN (AFU_ORTHOLOGUE AFUA_5G11245)"/>
    <property type="match status" value="1"/>
</dbReference>
<comment type="caution">
    <text evidence="9">The sequence shown here is derived from an EMBL/GenBank/DDBJ whole genome shotgun (WGS) entry which is preliminary data.</text>
</comment>
<comment type="subcellular location">
    <subcellularLocation>
        <location evidence="1">Membrane</location>
        <topology evidence="1">Multi-pass membrane protein</topology>
    </subcellularLocation>
</comment>
<feature type="domain" description="Rhodopsin" evidence="8">
    <location>
        <begin position="16"/>
        <end position="227"/>
    </location>
</feature>
<feature type="transmembrane region" description="Helical" evidence="7">
    <location>
        <begin position="53"/>
        <end position="76"/>
    </location>
</feature>
<feature type="transmembrane region" description="Helical" evidence="7">
    <location>
        <begin position="20"/>
        <end position="41"/>
    </location>
</feature>
<evidence type="ECO:0000313" key="9">
    <source>
        <dbReference type="EMBL" id="RDW64471.1"/>
    </source>
</evidence>
<gene>
    <name evidence="9" type="ORF">DSM5745_09882</name>
</gene>
<dbReference type="STRING" id="1810919.A0A3D8QS12"/>
<dbReference type="InterPro" id="IPR049326">
    <property type="entry name" value="Rhodopsin_dom_fungi"/>
</dbReference>
<evidence type="ECO:0000313" key="10">
    <source>
        <dbReference type="Proteomes" id="UP000256690"/>
    </source>
</evidence>
<dbReference type="GeneID" id="38120252"/>
<evidence type="ECO:0000256" key="2">
    <source>
        <dbReference type="ARBA" id="ARBA00022692"/>
    </source>
</evidence>
<dbReference type="EMBL" id="PVWQ01000014">
    <property type="protein sequence ID" value="RDW64471.1"/>
    <property type="molecule type" value="Genomic_DNA"/>
</dbReference>
<keyword evidence="4 7" id="KW-0472">Membrane</keyword>
<accession>A0A3D8QS12</accession>
<name>A0A3D8QS12_9EURO</name>